<feature type="domain" description="HTH HARE-type" evidence="2">
    <location>
        <begin position="5"/>
        <end position="83"/>
    </location>
</feature>
<dbReference type="PANTHER" id="PTHR30015:SF7">
    <property type="entry name" value="TYPE IV METHYL-DIRECTED RESTRICTION ENZYME ECOKMRR"/>
    <property type="match status" value="1"/>
</dbReference>
<name>A0ABQ3BKY0_9FLAO</name>
<dbReference type="SUPFAM" id="SSF52980">
    <property type="entry name" value="Restriction endonuclease-like"/>
    <property type="match status" value="1"/>
</dbReference>
<dbReference type="InterPro" id="IPR011335">
    <property type="entry name" value="Restrct_endonuc-II-like"/>
</dbReference>
<evidence type="ECO:0000256" key="1">
    <source>
        <dbReference type="ARBA" id="ARBA00023163"/>
    </source>
</evidence>
<dbReference type="RefSeq" id="WP_027884014.1">
    <property type="nucleotide sequence ID" value="NZ_BMWY01000002.1"/>
</dbReference>
<dbReference type="Gene3D" id="3.40.1350.10">
    <property type="match status" value="1"/>
</dbReference>
<evidence type="ECO:0000313" key="4">
    <source>
        <dbReference type="Proteomes" id="UP000615593"/>
    </source>
</evidence>
<dbReference type="Pfam" id="PF05066">
    <property type="entry name" value="HARE-HTH"/>
    <property type="match status" value="1"/>
</dbReference>
<dbReference type="PANTHER" id="PTHR30015">
    <property type="entry name" value="MRR RESTRICTION SYSTEM PROTEIN"/>
    <property type="match status" value="1"/>
</dbReference>
<evidence type="ECO:0000259" key="2">
    <source>
        <dbReference type="PROSITE" id="PS51913"/>
    </source>
</evidence>
<protein>
    <recommendedName>
        <fullName evidence="2">HTH HARE-type domain-containing protein</fullName>
    </recommendedName>
</protein>
<keyword evidence="4" id="KW-1185">Reference proteome</keyword>
<sequence length="266" mass="30913">MQKGATIKKAILEVLQKENRPLRVKEIYNRIIEDDLYRFKAQDPEHIVRTLLRRHSVNIDFPSAKKNKYFIFLDDGTFWIKDVPHKQLEKTKNKSQEREKEQYQEIVQLHKRYTTNFKKTILKQLANIDPTDFEIFCRELLTAYGFKNVKVTQTTRDGGIDGFGELKIGLATMPVAFECKRWNKTVGRPKISQFRGDIQGKFQQGIFFTTSRFSKEAKDSSFQTGAVPIILIDGNGIIDLMIDKNFGVEKEELPIYTSAIDLILQK</sequence>
<dbReference type="InterPro" id="IPR007560">
    <property type="entry name" value="Restrct_endonuc_IV_Mrr"/>
</dbReference>
<reference evidence="4" key="1">
    <citation type="journal article" date="2019" name="Int. J. Syst. Evol. Microbiol.">
        <title>The Global Catalogue of Microorganisms (GCM) 10K type strain sequencing project: providing services to taxonomists for standard genome sequencing and annotation.</title>
        <authorList>
            <consortium name="The Broad Institute Genomics Platform"/>
            <consortium name="The Broad Institute Genome Sequencing Center for Infectious Disease"/>
            <person name="Wu L."/>
            <person name="Ma J."/>
        </authorList>
    </citation>
    <scope>NUCLEOTIDE SEQUENCE [LARGE SCALE GENOMIC DNA]</scope>
    <source>
        <strain evidence="4">KCTC 12708</strain>
    </source>
</reference>
<comment type="caution">
    <text evidence="3">The sequence shown here is derived from an EMBL/GenBank/DDBJ whole genome shotgun (WGS) entry which is preliminary data.</text>
</comment>
<accession>A0ABQ3BKY0</accession>
<dbReference type="PROSITE" id="PS51913">
    <property type="entry name" value="HTH_HARE"/>
    <property type="match status" value="1"/>
</dbReference>
<proteinExistence type="predicted"/>
<dbReference type="Pfam" id="PF04471">
    <property type="entry name" value="Mrr_cat"/>
    <property type="match status" value="1"/>
</dbReference>
<organism evidence="3 4">
    <name type="scientific">Mesonia mobilis</name>
    <dbReference type="NCBI Taxonomy" id="369791"/>
    <lineage>
        <taxon>Bacteria</taxon>
        <taxon>Pseudomonadati</taxon>
        <taxon>Bacteroidota</taxon>
        <taxon>Flavobacteriia</taxon>
        <taxon>Flavobacteriales</taxon>
        <taxon>Flavobacteriaceae</taxon>
        <taxon>Mesonia</taxon>
    </lineage>
</organism>
<dbReference type="InterPro" id="IPR011856">
    <property type="entry name" value="tRNA_endonuc-like_dom_sf"/>
</dbReference>
<gene>
    <name evidence="3" type="ORF">GCM10008088_07920</name>
</gene>
<dbReference type="EMBL" id="BMWY01000002">
    <property type="protein sequence ID" value="GGZ49000.1"/>
    <property type="molecule type" value="Genomic_DNA"/>
</dbReference>
<dbReference type="InterPro" id="IPR007759">
    <property type="entry name" value="Asxl_HARE-HTH"/>
</dbReference>
<dbReference type="InterPro" id="IPR052906">
    <property type="entry name" value="Type_IV_Methyl-Rstrct_Enzyme"/>
</dbReference>
<evidence type="ECO:0000313" key="3">
    <source>
        <dbReference type="EMBL" id="GGZ49000.1"/>
    </source>
</evidence>
<keyword evidence="1" id="KW-0804">Transcription</keyword>
<dbReference type="GeneID" id="94368455"/>
<dbReference type="Proteomes" id="UP000615593">
    <property type="component" value="Unassembled WGS sequence"/>
</dbReference>